<evidence type="ECO:0000313" key="6">
    <source>
        <dbReference type="EMBL" id="ADN75927.1"/>
    </source>
</evidence>
<proteinExistence type="inferred from homology"/>
<evidence type="ECO:0000256" key="3">
    <source>
        <dbReference type="ARBA" id="ARBA00025265"/>
    </source>
</evidence>
<evidence type="ECO:0000313" key="7">
    <source>
        <dbReference type="Proteomes" id="UP000006683"/>
    </source>
</evidence>
<dbReference type="GO" id="GO:0032955">
    <property type="term" value="P:regulation of division septum assembly"/>
    <property type="evidence" value="ECO:0007669"/>
    <property type="project" value="InterPro"/>
</dbReference>
<dbReference type="InterPro" id="IPR005527">
    <property type="entry name" value="MinE"/>
</dbReference>
<organism evidence="6 7">
    <name type="scientific">Ferrimonas balearica (strain DSM 9799 / CCM 4581 / KCTC 23876 / PAT)</name>
    <dbReference type="NCBI Taxonomy" id="550540"/>
    <lineage>
        <taxon>Bacteria</taxon>
        <taxon>Pseudomonadati</taxon>
        <taxon>Pseudomonadota</taxon>
        <taxon>Gammaproteobacteria</taxon>
        <taxon>Alteromonadales</taxon>
        <taxon>Ferrimonadaceae</taxon>
        <taxon>Ferrimonas</taxon>
    </lineage>
</organism>
<dbReference type="NCBIfam" id="NF001422">
    <property type="entry name" value="PRK00296.1"/>
    <property type="match status" value="1"/>
</dbReference>
<gene>
    <name evidence="4" type="primary">minE</name>
    <name evidence="6" type="ordered locus">Fbal_1723</name>
</gene>
<dbReference type="Pfam" id="PF03776">
    <property type="entry name" value="MinE"/>
    <property type="match status" value="1"/>
</dbReference>
<evidence type="ECO:0000256" key="1">
    <source>
        <dbReference type="ARBA" id="ARBA00008168"/>
    </source>
</evidence>
<dbReference type="SUPFAM" id="SSF55229">
    <property type="entry name" value="Cell division protein MinE topological specificity domain"/>
    <property type="match status" value="1"/>
</dbReference>
<dbReference type="RefSeq" id="WP_013345233.1">
    <property type="nucleotide sequence ID" value="NC_014541.1"/>
</dbReference>
<evidence type="ECO:0000256" key="5">
    <source>
        <dbReference type="SAM" id="MobiDB-lite"/>
    </source>
</evidence>
<dbReference type="EMBL" id="CP002209">
    <property type="protein sequence ID" value="ADN75927.1"/>
    <property type="molecule type" value="Genomic_DNA"/>
</dbReference>
<dbReference type="KEGG" id="fbl:Fbal_1723"/>
<dbReference type="Gene3D" id="3.30.1070.10">
    <property type="entry name" value="Cell division topological specificity factor MinE"/>
    <property type="match status" value="1"/>
</dbReference>
<dbReference type="AlphaFoldDB" id="E1SRH6"/>
<dbReference type="OrthoDB" id="9802655at2"/>
<dbReference type="GeneID" id="67181930"/>
<evidence type="ECO:0000256" key="2">
    <source>
        <dbReference type="ARBA" id="ARBA00020112"/>
    </source>
</evidence>
<dbReference type="Proteomes" id="UP000006683">
    <property type="component" value="Chromosome"/>
</dbReference>
<protein>
    <recommendedName>
        <fullName evidence="2 4">Cell division topological specificity factor</fullName>
    </recommendedName>
</protein>
<dbReference type="STRING" id="550540.Fbal_1723"/>
<keyword evidence="4 6" id="KW-0132">Cell division</keyword>
<comment type="function">
    <text evidence="3 4">Prevents the cell division inhibition by proteins MinC and MinD at internal division sites while permitting inhibition at polar sites. This ensures cell division at the proper site by restricting the formation of a division septum at the midpoint of the long axis of the cell.</text>
</comment>
<comment type="similarity">
    <text evidence="1 4">Belongs to the MinE family.</text>
</comment>
<keyword evidence="4" id="KW-0131">Cell cycle</keyword>
<dbReference type="InterPro" id="IPR036707">
    <property type="entry name" value="MinE_sf"/>
</dbReference>
<name>E1SRH6_FERBD</name>
<dbReference type="GO" id="GO:0051301">
    <property type="term" value="P:cell division"/>
    <property type="evidence" value="ECO:0007669"/>
    <property type="project" value="UniProtKB-KW"/>
</dbReference>
<dbReference type="HAMAP" id="MF_00262">
    <property type="entry name" value="MinE"/>
    <property type="match status" value="1"/>
</dbReference>
<feature type="region of interest" description="Disordered" evidence="5">
    <location>
        <begin position="1"/>
        <end position="20"/>
    </location>
</feature>
<dbReference type="NCBIfam" id="TIGR01215">
    <property type="entry name" value="minE"/>
    <property type="match status" value="1"/>
</dbReference>
<dbReference type="HOGENOM" id="CLU_137929_2_1_6"/>
<evidence type="ECO:0000256" key="4">
    <source>
        <dbReference type="HAMAP-Rule" id="MF_00262"/>
    </source>
</evidence>
<reference evidence="6 7" key="1">
    <citation type="journal article" date="2010" name="Stand. Genomic Sci.">
        <title>Complete genome sequence of Ferrimonas balearica type strain (PAT).</title>
        <authorList>
            <person name="Nolan M."/>
            <person name="Sikorski J."/>
            <person name="Davenport K."/>
            <person name="Lucas S."/>
            <person name="Glavina Del Rio T."/>
            <person name="Tice H."/>
            <person name="Cheng J."/>
            <person name="Goodwin L."/>
            <person name="Pitluck S."/>
            <person name="Liolios K."/>
            <person name="Ivanova N."/>
            <person name="Mavromatis K."/>
            <person name="Ovchinnikova G."/>
            <person name="Pati A."/>
            <person name="Chen A."/>
            <person name="Palaniappan K."/>
            <person name="Land M."/>
            <person name="Hauser L."/>
            <person name="Chang Y."/>
            <person name="Jeffries C."/>
            <person name="Tapia R."/>
            <person name="Brettin T."/>
            <person name="Detter J."/>
            <person name="Han C."/>
            <person name="Yasawong M."/>
            <person name="Rohde M."/>
            <person name="Tindall B."/>
            <person name="Goker M."/>
            <person name="Woyke T."/>
            <person name="Bristow J."/>
            <person name="Eisen J."/>
            <person name="Markowitz V."/>
            <person name="Hugenholtz P."/>
            <person name="Kyrpides N."/>
            <person name="Klenk H."/>
            <person name="Lapidus A."/>
        </authorList>
    </citation>
    <scope>NUCLEOTIDE SEQUENCE [LARGE SCALE GENOMIC DNA]</scope>
    <source>
        <strain evidence="7">DSM 9799 / CCM 4581 / KCTC 23876 / PAT</strain>
    </source>
</reference>
<sequence length="84" mass="9758">MGFMEYFRKDKDKEKESAGTAKDRLKVIVAHQRLHRNGPDYLPELQRELMAVLSRYVPTEDIVIALDHEDDLDVLELNVPLPPK</sequence>
<keyword evidence="7" id="KW-1185">Reference proteome</keyword>
<accession>E1SRH6</accession>
<dbReference type="eggNOG" id="COG0851">
    <property type="taxonomic scope" value="Bacteria"/>
</dbReference>